<evidence type="ECO:0000313" key="1">
    <source>
        <dbReference type="EMBL" id="OFW58525.1"/>
    </source>
</evidence>
<dbReference type="Proteomes" id="UP000177876">
    <property type="component" value="Unassembled WGS sequence"/>
</dbReference>
<accession>A0A1F2WNU0</accession>
<organism evidence="1 2">
    <name type="scientific">Candidatus Solincola sediminis</name>
    <dbReference type="NCBI Taxonomy" id="1797199"/>
    <lineage>
        <taxon>Bacteria</taxon>
        <taxon>Bacillati</taxon>
        <taxon>Actinomycetota</taxon>
        <taxon>Candidatus Geothermincolia</taxon>
        <taxon>Candidatus Geothermincolales</taxon>
        <taxon>Candidatus Geothermincolaceae</taxon>
        <taxon>Candidatus Solincola</taxon>
    </lineage>
</organism>
<proteinExistence type="predicted"/>
<protein>
    <submittedName>
        <fullName evidence="1">Uncharacterized protein</fullName>
    </submittedName>
</protein>
<comment type="caution">
    <text evidence="1">The sequence shown here is derived from an EMBL/GenBank/DDBJ whole genome shotgun (WGS) entry which is preliminary data.</text>
</comment>
<dbReference type="AlphaFoldDB" id="A0A1F2WNU0"/>
<name>A0A1F2WNU0_9ACTN</name>
<sequence>MNAKEIEGIITRIVKDFSHLMPGLSVQFMKTKAYRARVVGRTAQPGPGSQDIMPPLYPLQSEPKTNRLLICTEEVNALLAREAPELRTAMVEGLILNEILFLAVSRSGEPDPRAKAEEILCRYWPLQYATIFGRKLLSPNSSE</sequence>
<dbReference type="STRING" id="1797197.A2Y75_02960"/>
<reference evidence="1 2" key="1">
    <citation type="journal article" date="2016" name="Nat. Commun.">
        <title>Thousands of microbial genomes shed light on interconnected biogeochemical processes in an aquifer system.</title>
        <authorList>
            <person name="Anantharaman K."/>
            <person name="Brown C.T."/>
            <person name="Hug L.A."/>
            <person name="Sharon I."/>
            <person name="Castelle C.J."/>
            <person name="Probst A.J."/>
            <person name="Thomas B.C."/>
            <person name="Singh A."/>
            <person name="Wilkins M.J."/>
            <person name="Karaoz U."/>
            <person name="Brodie E.L."/>
            <person name="Williams K.H."/>
            <person name="Hubbard S.S."/>
            <person name="Banfield J.F."/>
        </authorList>
    </citation>
    <scope>NUCLEOTIDE SEQUENCE [LARGE SCALE GENOMIC DNA]</scope>
</reference>
<gene>
    <name evidence="1" type="ORF">A2Y75_02960</name>
</gene>
<dbReference type="EMBL" id="MELK01000022">
    <property type="protein sequence ID" value="OFW58525.1"/>
    <property type="molecule type" value="Genomic_DNA"/>
</dbReference>
<evidence type="ECO:0000313" key="2">
    <source>
        <dbReference type="Proteomes" id="UP000177876"/>
    </source>
</evidence>